<evidence type="ECO:0000256" key="3">
    <source>
        <dbReference type="ARBA" id="ARBA00023163"/>
    </source>
</evidence>
<reference evidence="7" key="1">
    <citation type="journal article" date="2009" name="PLoS ONE">
        <title>Genome degradation in Brucella ovis corresponds with narrowing of its host range and tissue tropism.</title>
        <authorList>
            <person name="Tsolis R.M."/>
            <person name="Seshadri R."/>
            <person name="Santos R.L."/>
            <person name="Sangari F.J."/>
            <person name="Lobo J.M."/>
            <person name="de Jong M.F."/>
            <person name="Ren Q."/>
            <person name="Myers G."/>
            <person name="Brinkac L.M."/>
            <person name="Nelson W.C."/>
            <person name="Deboy R.T."/>
            <person name="Angiuoli S."/>
            <person name="Khouri H."/>
            <person name="Dimitrov G."/>
            <person name="Robinson J.R."/>
            <person name="Mulligan S."/>
            <person name="Walker R.L."/>
            <person name="Elzer P.E."/>
            <person name="Hassan K.A."/>
            <person name="Paulsen I.T."/>
        </authorList>
    </citation>
    <scope>NUCLEOTIDE SEQUENCE [LARGE SCALE GENOMIC DNA]</scope>
    <source>
        <strain evidence="7">ATCC 25840 / 63/290 / NCTC 10512</strain>
    </source>
</reference>
<dbReference type="PANTHER" id="PTHR30514:SF18">
    <property type="entry name" value="RPIR-FAMILY TRANSCRIPTIONAL REGULATOR"/>
    <property type="match status" value="1"/>
</dbReference>
<dbReference type="CDD" id="cd05013">
    <property type="entry name" value="SIS_RpiR"/>
    <property type="match status" value="1"/>
</dbReference>
<dbReference type="KEGG" id="bov:BOV_A0684"/>
<dbReference type="HOGENOM" id="CLU_055769_1_2_5"/>
<evidence type="ECO:0000313" key="6">
    <source>
        <dbReference type="EMBL" id="ABQ62809.1"/>
    </source>
</evidence>
<evidence type="ECO:0000313" key="7">
    <source>
        <dbReference type="Proteomes" id="UP000006383"/>
    </source>
</evidence>
<evidence type="ECO:0000259" key="5">
    <source>
        <dbReference type="PROSITE" id="PS51071"/>
    </source>
</evidence>
<dbReference type="InterPro" id="IPR046348">
    <property type="entry name" value="SIS_dom_sf"/>
</dbReference>
<protein>
    <submittedName>
        <fullName evidence="6">Transcriptional regulator</fullName>
    </submittedName>
</protein>
<proteinExistence type="predicted"/>
<dbReference type="InterPro" id="IPR001347">
    <property type="entry name" value="SIS_dom"/>
</dbReference>
<name>A0A0H3AVL0_BRUO2</name>
<dbReference type="Gene3D" id="1.10.10.10">
    <property type="entry name" value="Winged helix-like DNA-binding domain superfamily/Winged helix DNA-binding domain"/>
    <property type="match status" value="1"/>
</dbReference>
<dbReference type="InterPro" id="IPR009057">
    <property type="entry name" value="Homeodomain-like_sf"/>
</dbReference>
<dbReference type="InterPro" id="IPR000281">
    <property type="entry name" value="HTH_RpiR"/>
</dbReference>
<keyword evidence="1" id="KW-0805">Transcription regulation</keyword>
<keyword evidence="2" id="KW-0238">DNA-binding</keyword>
<feature type="compositionally biased region" description="Basic and acidic residues" evidence="4">
    <location>
        <begin position="125"/>
        <end position="140"/>
    </location>
</feature>
<dbReference type="EMBL" id="CP000709">
    <property type="protein sequence ID" value="ABQ62809.1"/>
    <property type="molecule type" value="Genomic_DNA"/>
</dbReference>
<evidence type="ECO:0000256" key="2">
    <source>
        <dbReference type="ARBA" id="ARBA00023125"/>
    </source>
</evidence>
<dbReference type="PROSITE" id="PS51071">
    <property type="entry name" value="HTH_RPIR"/>
    <property type="match status" value="1"/>
</dbReference>
<dbReference type="Pfam" id="PF01380">
    <property type="entry name" value="SIS"/>
    <property type="match status" value="1"/>
</dbReference>
<dbReference type="GO" id="GO:0003677">
    <property type="term" value="F:DNA binding"/>
    <property type="evidence" value="ECO:0007669"/>
    <property type="project" value="UniProtKB-KW"/>
</dbReference>
<dbReference type="Pfam" id="PF01418">
    <property type="entry name" value="HTH_6"/>
    <property type="match status" value="1"/>
</dbReference>
<evidence type="ECO:0000256" key="1">
    <source>
        <dbReference type="ARBA" id="ARBA00023015"/>
    </source>
</evidence>
<organism evidence="6 7">
    <name type="scientific">Brucella ovis (strain ATCC 25840 / 63/290 / NCTC 10512)</name>
    <dbReference type="NCBI Taxonomy" id="444178"/>
    <lineage>
        <taxon>Bacteria</taxon>
        <taxon>Pseudomonadati</taxon>
        <taxon>Pseudomonadota</taxon>
        <taxon>Alphaproteobacteria</taxon>
        <taxon>Hyphomicrobiales</taxon>
        <taxon>Brucellaceae</taxon>
        <taxon>Brucella/Ochrobactrum group</taxon>
        <taxon>Brucella</taxon>
    </lineage>
</organism>
<feature type="domain" description="HTH rpiR-type" evidence="5">
    <location>
        <begin position="43"/>
        <end position="119"/>
    </location>
</feature>
<dbReference type="PANTHER" id="PTHR30514">
    <property type="entry name" value="GLUCOKINASE"/>
    <property type="match status" value="1"/>
</dbReference>
<sequence>MLRFFHLCAIADYLIRPMIFCQTQFAQNWKRAAGMETAAPMSASVAELINERIDAMPAGERSAAQMLIANYPMLGLKTVAEFSTQAGVSSPTILRFVNRLGFQSYPDFQARLQDELAAQLQSPHHRNEQPDKRPDAADPGVEHTLENIRETFRHLGEKQLHQVVASLSLAKGNVYLIGGRFTDPIAQYMTAHMSIVRARVFHLGGQESMWRDRLLDMGKRDILVVFDIRRYQESLLALAEKARSRGVEVVLVTDQWLSPIARVARHVLAGRIAVPSAWDSSAALFVLAETIIREMTRMLEKDSAARIAELEALR</sequence>
<keyword evidence="3" id="KW-0804">Transcription</keyword>
<dbReference type="GO" id="GO:1901135">
    <property type="term" value="P:carbohydrate derivative metabolic process"/>
    <property type="evidence" value="ECO:0007669"/>
    <property type="project" value="InterPro"/>
</dbReference>
<accession>A0A0H3AVL0</accession>
<dbReference type="GO" id="GO:0003700">
    <property type="term" value="F:DNA-binding transcription factor activity"/>
    <property type="evidence" value="ECO:0007669"/>
    <property type="project" value="InterPro"/>
</dbReference>
<dbReference type="Gene3D" id="3.40.50.10490">
    <property type="entry name" value="Glucose-6-phosphate isomerase like protein, domain 1"/>
    <property type="match status" value="1"/>
</dbReference>
<dbReference type="GO" id="GO:0097367">
    <property type="term" value="F:carbohydrate derivative binding"/>
    <property type="evidence" value="ECO:0007669"/>
    <property type="project" value="InterPro"/>
</dbReference>
<feature type="region of interest" description="Disordered" evidence="4">
    <location>
        <begin position="120"/>
        <end position="140"/>
    </location>
</feature>
<gene>
    <name evidence="6" type="ordered locus">BOV_A0684</name>
</gene>
<dbReference type="Proteomes" id="UP000006383">
    <property type="component" value="Chromosome II"/>
</dbReference>
<dbReference type="InterPro" id="IPR036388">
    <property type="entry name" value="WH-like_DNA-bd_sf"/>
</dbReference>
<evidence type="ECO:0000256" key="4">
    <source>
        <dbReference type="SAM" id="MobiDB-lite"/>
    </source>
</evidence>
<dbReference type="AlphaFoldDB" id="A0A0H3AVL0"/>
<dbReference type="SUPFAM" id="SSF46689">
    <property type="entry name" value="Homeodomain-like"/>
    <property type="match status" value="1"/>
</dbReference>
<dbReference type="SUPFAM" id="SSF53697">
    <property type="entry name" value="SIS domain"/>
    <property type="match status" value="1"/>
</dbReference>
<keyword evidence="7" id="KW-1185">Reference proteome</keyword>
<dbReference type="InterPro" id="IPR047640">
    <property type="entry name" value="RpiR-like"/>
</dbReference>
<dbReference type="InterPro" id="IPR035472">
    <property type="entry name" value="RpiR-like_SIS"/>
</dbReference>